<evidence type="ECO:0000256" key="3">
    <source>
        <dbReference type="ARBA" id="ARBA00022729"/>
    </source>
</evidence>
<proteinExistence type="predicted"/>
<keyword evidence="4" id="KW-0677">Repeat</keyword>
<evidence type="ECO:0000313" key="14">
    <source>
        <dbReference type="EMBL" id="KAK0395737.1"/>
    </source>
</evidence>
<dbReference type="GO" id="GO:0007156">
    <property type="term" value="P:homophilic cell adhesion via plasma membrane adhesion molecules"/>
    <property type="evidence" value="ECO:0007669"/>
    <property type="project" value="InterPro"/>
</dbReference>
<dbReference type="Gene3D" id="2.60.40.60">
    <property type="entry name" value="Cadherins"/>
    <property type="match status" value="8"/>
</dbReference>
<keyword evidence="15" id="KW-1185">Reference proteome</keyword>
<feature type="domain" description="Cadherin" evidence="13">
    <location>
        <begin position="870"/>
        <end position="974"/>
    </location>
</feature>
<evidence type="ECO:0000256" key="5">
    <source>
        <dbReference type="ARBA" id="ARBA00022837"/>
    </source>
</evidence>
<keyword evidence="7 11" id="KW-1133">Transmembrane helix</keyword>
<dbReference type="SMART" id="SM00112">
    <property type="entry name" value="CA"/>
    <property type="match status" value="7"/>
</dbReference>
<evidence type="ECO:0000259" key="13">
    <source>
        <dbReference type="PROSITE" id="PS50268"/>
    </source>
</evidence>
<feature type="domain" description="Cadherin" evidence="13">
    <location>
        <begin position="368"/>
        <end position="440"/>
    </location>
</feature>
<feature type="domain" description="Cadherin" evidence="13">
    <location>
        <begin position="768"/>
        <end position="868"/>
    </location>
</feature>
<comment type="subcellular location">
    <subcellularLocation>
        <location evidence="1">Membrane</location>
        <topology evidence="1">Single-pass membrane protein</topology>
    </subcellularLocation>
</comment>
<dbReference type="Pfam" id="PF00028">
    <property type="entry name" value="Cadherin"/>
    <property type="match status" value="1"/>
</dbReference>
<keyword evidence="2 11" id="KW-0812">Transmembrane</keyword>
<comment type="caution">
    <text evidence="14">The sequence shown here is derived from an EMBL/GenBank/DDBJ whole genome shotgun (WGS) entry which is preliminary data.</text>
</comment>
<feature type="domain" description="Cadherin" evidence="13">
    <location>
        <begin position="670"/>
        <end position="767"/>
    </location>
</feature>
<feature type="chain" id="PRO_5041446867" description="Cadherin domain-containing protein" evidence="12">
    <location>
        <begin position="22"/>
        <end position="1402"/>
    </location>
</feature>
<evidence type="ECO:0000256" key="1">
    <source>
        <dbReference type="ARBA" id="ARBA00004167"/>
    </source>
</evidence>
<evidence type="ECO:0000256" key="4">
    <source>
        <dbReference type="ARBA" id="ARBA00022737"/>
    </source>
</evidence>
<evidence type="ECO:0000313" key="15">
    <source>
        <dbReference type="Proteomes" id="UP001175271"/>
    </source>
</evidence>
<feature type="domain" description="Cadherin" evidence="13">
    <location>
        <begin position="241"/>
        <end position="345"/>
    </location>
</feature>
<dbReference type="PRINTS" id="PR00205">
    <property type="entry name" value="CADHERIN"/>
</dbReference>
<feature type="domain" description="Cadherin" evidence="13">
    <location>
        <begin position="568"/>
        <end position="669"/>
    </location>
</feature>
<feature type="domain" description="Cadherin" evidence="13">
    <location>
        <begin position="1080"/>
        <end position="1194"/>
    </location>
</feature>
<dbReference type="PROSITE" id="PS00232">
    <property type="entry name" value="CADHERIN_1"/>
    <property type="match status" value="3"/>
</dbReference>
<dbReference type="PANTHER" id="PTHR24026">
    <property type="entry name" value="FAT ATYPICAL CADHERIN-RELATED"/>
    <property type="match status" value="1"/>
</dbReference>
<feature type="domain" description="Cadherin" evidence="13">
    <location>
        <begin position="975"/>
        <end position="1079"/>
    </location>
</feature>
<evidence type="ECO:0000256" key="8">
    <source>
        <dbReference type="ARBA" id="ARBA00023136"/>
    </source>
</evidence>
<dbReference type="InterPro" id="IPR015919">
    <property type="entry name" value="Cadherin-like_sf"/>
</dbReference>
<keyword evidence="6" id="KW-0130">Cell adhesion</keyword>
<feature type="signal peptide" evidence="12">
    <location>
        <begin position="1"/>
        <end position="21"/>
    </location>
</feature>
<evidence type="ECO:0000256" key="9">
    <source>
        <dbReference type="ARBA" id="ARBA00023180"/>
    </source>
</evidence>
<gene>
    <name evidence="14" type="ORF">QR680_001405</name>
</gene>
<protein>
    <recommendedName>
        <fullName evidence="13">Cadherin domain-containing protein</fullName>
    </recommendedName>
</protein>
<dbReference type="PANTHER" id="PTHR24026:SF136">
    <property type="entry name" value="PROTOCADHERIN-23"/>
    <property type="match status" value="1"/>
</dbReference>
<dbReference type="PROSITE" id="PS50268">
    <property type="entry name" value="CADHERIN_2"/>
    <property type="match status" value="8"/>
</dbReference>
<evidence type="ECO:0000256" key="2">
    <source>
        <dbReference type="ARBA" id="ARBA00022692"/>
    </source>
</evidence>
<dbReference type="Proteomes" id="UP001175271">
    <property type="component" value="Unassembled WGS sequence"/>
</dbReference>
<keyword evidence="3 12" id="KW-0732">Signal</keyword>
<sequence>MTFSLAVILFIISSKLFPVLALFTDEPVLGHIPVTAKDGSPIVFDVPLQVEQSASGNVILSLEPNEFSKEFALFPSVVASGQTISVVLKHRHALHRNKNITLEIRGLSEVTGESEVKAVTIVADSLDRPIPQLVNHQFEAECSVVTERTRLLTMAMNNPGFNESHFVYTLFGPFSERFSLQVARNEIELWANECLEDDCLKAPKTVVLVLRILDPAHTSSSHQYPIEVRFTRKNLSAPKFKQSIYYANATENASVMDQIIHLEAVDLDSDELIYSLGDHTSLFGIDPKEGILSIQRPEWLTVESLGETFNLTVLVSDGKNKPDMATVVVNVMRKQNTDGMEMVEFEKSIYEFTVEPGTNYVGQLRALSDSDVFYRISECGAGVFSVDPKNGTLVYIGALQEETQNYAIKVTATSLGQTSKVDLCTVNVTIKGIGSVPARFSTHLAQHVKLDQAAAMNTVVYTFKATDPDVGAMLRYSVSGVEVFDILGNRIADSQVLTEYFVFANEGVQNGSLILAQPIFDATLMSFHLSISVYDASHPLEGADYTNLIIWIEPVEMEMKPEQRVSASRLQTEIVLADSLPIGSFVYMMTVNQASAILQHDNEVTFTLVNDRHFFSINKTTGIITTIASLKGISSTNLVITSTHVRSQTSSTSVISVKVVPVINTPPHFEQHSYELSVLENNDVNFEAGRIKAVDDDELTYSIIDGPNSQGLIAVTNKGSIRLLSSVDREQIPQIMFFLRANDSSGGAAVVPVRVAILDENDNEPGFKQPSLTATVMENSPIGTFVAKLEAYDPDADNLTLSLMMNGLSDHLAAALHIDSLGRIITTQSLLGLDGKYQFAAIVRDGKNSASIPISLSISATSRCQPTFSQNQSIVFFLNENNQKFEKIGVMQADTSSGCALSYSFWNSETEKYQNTTEKFSIDAETGEITVIASLDAEESDRHMLMVNAESGGLLALKAIEIRVADVNDNTPKFVEKDITIEVFENESVGKVLARLKAEDADESDTVYYQLRDSYEGFFDLDKKSGVLRLSKGLDRERTNKYELHVLASNSPELKEDESFDEALVTIFVADVNDNGPLFSQQLYTVLVETTAEAGRHLTTVHAKDPDSVDGEKSVAYYIDTVTFNYKGHVRPVQRIFNINERTGEITLGQSVKDFIGGRFEIGLVSADSADKNANLGHAVVRVLVYDQSEVVLFNLDQSVLSIDSAFLDDISESLEEAISCKMVVESLRYAHSGGEIVRDAAQLGYLVLNETTKEIIPPEKAITLIEKKSLSSRNPKLAKLNLHNGDVPQMDAYKLPTYFGLLVILVSVFAFLMVAILVVFGLVLCYYRAGFLNAKRRIEEQKIAEGRANKAHRYKQPPPVLTQSMSSLRELSLATPRKSSYSVQEVKICVGSDENRSKQRH</sequence>
<accession>A0AA39GY78</accession>
<keyword evidence="8 11" id="KW-0472">Membrane</keyword>
<dbReference type="InterPro" id="IPR020894">
    <property type="entry name" value="Cadherin_CS"/>
</dbReference>
<dbReference type="EMBL" id="JAUCMV010000005">
    <property type="protein sequence ID" value="KAK0395737.1"/>
    <property type="molecule type" value="Genomic_DNA"/>
</dbReference>
<evidence type="ECO:0000256" key="11">
    <source>
        <dbReference type="SAM" id="Phobius"/>
    </source>
</evidence>
<dbReference type="GO" id="GO:0005886">
    <property type="term" value="C:plasma membrane"/>
    <property type="evidence" value="ECO:0007669"/>
    <property type="project" value="InterPro"/>
</dbReference>
<dbReference type="CDD" id="cd11304">
    <property type="entry name" value="Cadherin_repeat"/>
    <property type="match status" value="7"/>
</dbReference>
<organism evidence="14 15">
    <name type="scientific">Steinernema hermaphroditum</name>
    <dbReference type="NCBI Taxonomy" id="289476"/>
    <lineage>
        <taxon>Eukaryota</taxon>
        <taxon>Metazoa</taxon>
        <taxon>Ecdysozoa</taxon>
        <taxon>Nematoda</taxon>
        <taxon>Chromadorea</taxon>
        <taxon>Rhabditida</taxon>
        <taxon>Tylenchina</taxon>
        <taxon>Panagrolaimomorpha</taxon>
        <taxon>Strongyloidoidea</taxon>
        <taxon>Steinernematidae</taxon>
        <taxon>Steinernema</taxon>
    </lineage>
</organism>
<name>A0AA39GY78_9BILA</name>
<dbReference type="InterPro" id="IPR002126">
    <property type="entry name" value="Cadherin-like_dom"/>
</dbReference>
<keyword evidence="5 10" id="KW-0106">Calcium</keyword>
<feature type="transmembrane region" description="Helical" evidence="11">
    <location>
        <begin position="1299"/>
        <end position="1328"/>
    </location>
</feature>
<evidence type="ECO:0000256" key="12">
    <source>
        <dbReference type="SAM" id="SignalP"/>
    </source>
</evidence>
<reference evidence="14" key="1">
    <citation type="submission" date="2023-06" db="EMBL/GenBank/DDBJ databases">
        <title>Genomic analysis of the entomopathogenic nematode Steinernema hermaphroditum.</title>
        <authorList>
            <person name="Schwarz E.M."/>
            <person name="Heppert J.K."/>
            <person name="Baniya A."/>
            <person name="Schwartz H.T."/>
            <person name="Tan C.-H."/>
            <person name="Antoshechkin I."/>
            <person name="Sternberg P.W."/>
            <person name="Goodrich-Blair H."/>
            <person name="Dillman A.R."/>
        </authorList>
    </citation>
    <scope>NUCLEOTIDE SEQUENCE</scope>
    <source>
        <strain evidence="14">PS9179</strain>
        <tissue evidence="14">Whole animal</tissue>
    </source>
</reference>
<dbReference type="FunFam" id="2.60.40.60:FF:000033">
    <property type="entry name" value="FAT atypical cadherin 1"/>
    <property type="match status" value="1"/>
</dbReference>
<evidence type="ECO:0000256" key="7">
    <source>
        <dbReference type="ARBA" id="ARBA00022989"/>
    </source>
</evidence>
<keyword evidence="9" id="KW-0325">Glycoprotein</keyword>
<dbReference type="GO" id="GO:0005509">
    <property type="term" value="F:calcium ion binding"/>
    <property type="evidence" value="ECO:0007669"/>
    <property type="project" value="UniProtKB-UniRule"/>
</dbReference>
<evidence type="ECO:0000256" key="10">
    <source>
        <dbReference type="PROSITE-ProRule" id="PRU00043"/>
    </source>
</evidence>
<dbReference type="SUPFAM" id="SSF49313">
    <property type="entry name" value="Cadherin-like"/>
    <property type="match status" value="7"/>
</dbReference>
<evidence type="ECO:0000256" key="6">
    <source>
        <dbReference type="ARBA" id="ARBA00022889"/>
    </source>
</evidence>